<dbReference type="InterPro" id="IPR044053">
    <property type="entry name" value="AsaB-like"/>
</dbReference>
<comment type="similarity">
    <text evidence="1">Belongs to the asaB hydroxylase/desaturase family.</text>
</comment>
<keyword evidence="3" id="KW-1185">Reference proteome</keyword>
<dbReference type="EMBL" id="JAULSV010000007">
    <property type="protein sequence ID" value="KAK0638997.1"/>
    <property type="molecule type" value="Genomic_DNA"/>
</dbReference>
<dbReference type="NCBIfam" id="NF041278">
    <property type="entry name" value="CmcJ_NvfI_EfuI"/>
    <property type="match status" value="1"/>
</dbReference>
<accession>A0AA39XTA1</accession>
<dbReference type="Proteomes" id="UP001174936">
    <property type="component" value="Unassembled WGS sequence"/>
</dbReference>
<evidence type="ECO:0000256" key="1">
    <source>
        <dbReference type="ARBA" id="ARBA00023604"/>
    </source>
</evidence>
<evidence type="ECO:0000313" key="3">
    <source>
        <dbReference type="Proteomes" id="UP001174936"/>
    </source>
</evidence>
<comment type="caution">
    <text evidence="2">The sequence shown here is derived from an EMBL/GenBank/DDBJ whole genome shotgun (WGS) entry which is preliminary data.</text>
</comment>
<protein>
    <submittedName>
        <fullName evidence="2">Uncharacterized protein</fullName>
    </submittedName>
</protein>
<dbReference type="PANTHER" id="PTHR34598">
    <property type="entry name" value="BLL6449 PROTEIN"/>
    <property type="match status" value="1"/>
</dbReference>
<reference evidence="2" key="1">
    <citation type="submission" date="2023-06" db="EMBL/GenBank/DDBJ databases">
        <title>Genome-scale phylogeny and comparative genomics of the fungal order Sordariales.</title>
        <authorList>
            <consortium name="Lawrence Berkeley National Laboratory"/>
            <person name="Hensen N."/>
            <person name="Bonometti L."/>
            <person name="Westerberg I."/>
            <person name="Brannstrom I.O."/>
            <person name="Guillou S."/>
            <person name="Cros-Aarteil S."/>
            <person name="Calhoun S."/>
            <person name="Haridas S."/>
            <person name="Kuo A."/>
            <person name="Mondo S."/>
            <person name="Pangilinan J."/>
            <person name="Riley R."/>
            <person name="Labutti K."/>
            <person name="Andreopoulos B."/>
            <person name="Lipzen A."/>
            <person name="Chen C."/>
            <person name="Yanf M."/>
            <person name="Daum C."/>
            <person name="Ng V."/>
            <person name="Clum A."/>
            <person name="Steindorff A."/>
            <person name="Ohm R."/>
            <person name="Martin F."/>
            <person name="Silar P."/>
            <person name="Natvig D."/>
            <person name="Lalanne C."/>
            <person name="Gautier V."/>
            <person name="Ament-Velasquez S.L."/>
            <person name="Kruys A."/>
            <person name="Hutchinson M.I."/>
            <person name="Powell A.J."/>
            <person name="Barry K."/>
            <person name="Miller A.N."/>
            <person name="Grigoriev I.V."/>
            <person name="Debuchy R."/>
            <person name="Gladieux P."/>
            <person name="Thoren M.H."/>
            <person name="Johannesson H."/>
        </authorList>
    </citation>
    <scope>NUCLEOTIDE SEQUENCE</scope>
    <source>
        <strain evidence="2">SMH2532-1</strain>
    </source>
</reference>
<dbReference type="PANTHER" id="PTHR34598:SF3">
    <property type="entry name" value="OXIDOREDUCTASE AN1597"/>
    <property type="match status" value="1"/>
</dbReference>
<sequence>MASPRDETVVINYAKWLPIYASEAPYQILSHLSGDYKKTNLEFGPAPVAETIHDIRGREAEFTADSHGFQVCRQETAVTDWTDKQTVETVYCSEMEQLLKRELDGVDEVVFYDWRWFVAKDLSPLGVVKRVQYHMRERADELLQGRVRALNVWRPTIDYPVQDRPLALCDGTSVNADDLLPTDHIKKAYTGQTSNLMYRPGYRWHYLSHQTKEECIIFKMFDSQEGVAKHCPHVAFHHSNVSDGTPPRESVEIRALVFTYPLQSA</sequence>
<dbReference type="AlphaFoldDB" id="A0AA39XTA1"/>
<gene>
    <name evidence="2" type="ORF">B0T16DRAFT_497178</name>
</gene>
<name>A0AA39XTA1_9PEZI</name>
<proteinExistence type="inferred from homology"/>
<organism evidence="2 3">
    <name type="scientific">Cercophora newfieldiana</name>
    <dbReference type="NCBI Taxonomy" id="92897"/>
    <lineage>
        <taxon>Eukaryota</taxon>
        <taxon>Fungi</taxon>
        <taxon>Dikarya</taxon>
        <taxon>Ascomycota</taxon>
        <taxon>Pezizomycotina</taxon>
        <taxon>Sordariomycetes</taxon>
        <taxon>Sordariomycetidae</taxon>
        <taxon>Sordariales</taxon>
        <taxon>Lasiosphaeriaceae</taxon>
        <taxon>Cercophora</taxon>
    </lineage>
</organism>
<dbReference type="GO" id="GO:0016491">
    <property type="term" value="F:oxidoreductase activity"/>
    <property type="evidence" value="ECO:0007669"/>
    <property type="project" value="InterPro"/>
</dbReference>
<evidence type="ECO:0000313" key="2">
    <source>
        <dbReference type="EMBL" id="KAK0638997.1"/>
    </source>
</evidence>